<dbReference type="AlphaFoldDB" id="A0A2I2FKK6"/>
<keyword evidence="1" id="KW-0812">Transmembrane</keyword>
<dbReference type="RefSeq" id="XP_024675165.1">
    <property type="nucleotide sequence ID" value="XM_024811470.1"/>
</dbReference>
<evidence type="ECO:0000256" key="1">
    <source>
        <dbReference type="SAM" id="Phobius"/>
    </source>
</evidence>
<dbReference type="Proteomes" id="UP000234585">
    <property type="component" value="Unassembled WGS sequence"/>
</dbReference>
<organism evidence="2 3">
    <name type="scientific">Aspergillus candidus</name>
    <dbReference type="NCBI Taxonomy" id="41067"/>
    <lineage>
        <taxon>Eukaryota</taxon>
        <taxon>Fungi</taxon>
        <taxon>Dikarya</taxon>
        <taxon>Ascomycota</taxon>
        <taxon>Pezizomycotina</taxon>
        <taxon>Eurotiomycetes</taxon>
        <taxon>Eurotiomycetidae</taxon>
        <taxon>Eurotiales</taxon>
        <taxon>Aspergillaceae</taxon>
        <taxon>Aspergillus</taxon>
        <taxon>Aspergillus subgen. Circumdati</taxon>
    </lineage>
</organism>
<evidence type="ECO:0000313" key="3">
    <source>
        <dbReference type="Proteomes" id="UP000234585"/>
    </source>
</evidence>
<name>A0A2I2FKK6_ASPCN</name>
<dbReference type="GeneID" id="36518630"/>
<evidence type="ECO:0000313" key="2">
    <source>
        <dbReference type="EMBL" id="PLB41153.1"/>
    </source>
</evidence>
<reference evidence="2 3" key="1">
    <citation type="submission" date="2017-12" db="EMBL/GenBank/DDBJ databases">
        <authorList>
            <consortium name="DOE Joint Genome Institute"/>
            <person name="Haridas S."/>
            <person name="Kjaerbolling I."/>
            <person name="Vesth T.C."/>
            <person name="Frisvad J.C."/>
            <person name="Nybo J.L."/>
            <person name="Theobald S."/>
            <person name="Kuo A."/>
            <person name="Bowyer P."/>
            <person name="Matsuda Y."/>
            <person name="Mondo S."/>
            <person name="Lyhne E.K."/>
            <person name="Kogle M.E."/>
            <person name="Clum A."/>
            <person name="Lipzen A."/>
            <person name="Salamov A."/>
            <person name="Ngan C.Y."/>
            <person name="Daum C."/>
            <person name="Chiniquy J."/>
            <person name="Barry K."/>
            <person name="LaButti K."/>
            <person name="Simmons B.A."/>
            <person name="Magnuson J.K."/>
            <person name="Mortensen U.H."/>
            <person name="Larsen T.O."/>
            <person name="Grigoriev I.V."/>
            <person name="Baker S.E."/>
            <person name="Andersen M.R."/>
            <person name="Nordberg H.P."/>
            <person name="Cantor M.N."/>
            <person name="Hua S.X."/>
        </authorList>
    </citation>
    <scope>NUCLEOTIDE SEQUENCE [LARGE SCALE GENOMIC DNA]</scope>
    <source>
        <strain evidence="2 3">CBS 102.13</strain>
    </source>
</reference>
<accession>A0A2I2FKK6</accession>
<gene>
    <name evidence="2" type="ORF">BDW47DRAFT_100581</name>
</gene>
<dbReference type="EMBL" id="KZ559122">
    <property type="protein sequence ID" value="PLB41153.1"/>
    <property type="molecule type" value="Genomic_DNA"/>
</dbReference>
<keyword evidence="1" id="KW-1133">Transmembrane helix</keyword>
<feature type="transmembrane region" description="Helical" evidence="1">
    <location>
        <begin position="21"/>
        <end position="40"/>
    </location>
</feature>
<keyword evidence="1" id="KW-0472">Membrane</keyword>
<keyword evidence="3" id="KW-1185">Reference proteome</keyword>
<sequence>MINRLTFLLRNRVQLVTRRKLSWFFHLEFILDFLFIYSVYTLTLTFDFDHLYYNFPPSFVLLLDGT</sequence>
<protein>
    <submittedName>
        <fullName evidence="2">Uncharacterized protein</fullName>
    </submittedName>
</protein>
<proteinExistence type="predicted"/>